<sequence>MTIVTEWGSKDPFLINTTTDLSQSKGRVVALKDGTFLVVWEHTRLTSPGATSSETDIYGQIFNADGTKKGGELVINGRAGNQMDPKVAVLADGRVVVTWVDKSGFSEAGGDIRAQVLNVDGTPSGSDFAVNTATAGIQQDPVIAALADGGFVVSWTTWAGSDPDIRSQAFKAPVGTAVPEKASPTEVNVNTTTFLPQMTPTVAGLSNGNYVVLYYDVSGGTSGLPPTIRGRILKPDGTPAVDASNNPIAEFAVAKSLGQKSLPKVVALADGRFLATWNYDDPESGDGSGFSVKGQLFNADGTKAGGDFVVNTSTEGNQKFSSIVALSDGGFAAAYADFGPQTGIRVAIFNSKGLRADEDYFLPMPIVESVDETKPLPGKANVAANAISLAALEDGRLVLTWAENGWRPEDMAGVYGIILEPRNKGVTLGGNGLDNNYIGTKYADVMFGQAGIDNLRGEDGDDILVGGSGADVLNGGSGRDTASYVDAAASVTANLRTPGLNTGDATDDTYISVENLTGSAFGDTLSGDDGDNVLDGWSGSDSLVGGGGADVLIGGDSATDTDNDDTLDGGIGADTMIGGKGNDTYYVDNAGDKVVEAVGGGRDVVHTSVSYALEAGLEIEELRAAGGTAVINLTGNEFANSLYGNGAANELNGGAGADYMEGGAGDDTYYVDDQGDVVVEAFDQGVDTLVITKDFARDSTYNLGAYANMDDMRAFNEAGNVALIGNSGANRITGNDGHNRLDGGNDTLVDTLAGGKGDDTYVIRHEGDVLVELNAEGTDTALVATSSFTLRKDVSIEVIQADKSSGVTNFTLTGNNLANTIKGGDDDDVLDGGGAANDAADRLEGGLGNDTYHVRHGGDVVVEAADGGADDKIIAHTSYTLGAGVFVETLEAATGSATIALTGNAEGNVIIGNAGDNVLEGRGGNDTIDGGGGLNTVVFTGVKADYTITKNLDGTVTIADKQAGRDGTDLIKSVKYARFSDEIVDLQARPTLSITATDAVKLEGSDGSWVDYTFTVTRSNTEGGPTARWTVTGLSDDEILAREGTVTFNPGVTTTTITIKIKADTLIEDNEVFTVALSDASGATIANGTATGTVINDDTLPALSIVAEDAVKLEGNDSAFTEFTFVVTRSSGFGPSSVNWTASGYGPNPTSDDDFEINPLTGKVSGTVVFANGETSKIIKVKIKVDTQFEQNEGFIVTLSDPTDAVIANGSATGVILNDDASSAADTAPTDLRLTTGEAVASINENLAAGQIVARVMANDNASASELRYYIAENANFVIDELTGEIKVKHGAVLDYEKTKTYTMAVTVKDRNGAGQQTTENIVINLVDVNEAATDIAFTSLQVVKAGMTSAGANVVLATAIDPDAPAEFQKALYRFANGATTDGIFSIDVNTGQIVTNRAVSAEDVGEHTLNVVTYDATNMILSSTKSYTVKVAPAANQAPSSIALTTGGTVALADEHTWGGTIVAQAVSYDDGGAAGLRYSMTDNTFEIDALTGQIRVKSGLVLDFEAQSTHTFAVTATDAEGLSTTGNITINIVDKLDIWRGTARKDVLVGTNGPDRFYGGSGNDKLIGGQGQDIFVFDSKLGTAKTNPKKNFDTIVDFNVADDGIWLDDKVFNNKDMKKLGKGANELKPKQLNKNFFSLDKAKDANDYIVYNRKTGVLYYDPDGSGDKQAIAIAKLSKKLKMTYKDFFIV</sequence>
<dbReference type="Gene3D" id="2.60.40.60">
    <property type="entry name" value="Cadherins"/>
    <property type="match status" value="3"/>
</dbReference>
<feature type="domain" description="Cadherin" evidence="6">
    <location>
        <begin position="1352"/>
        <end position="1443"/>
    </location>
</feature>
<dbReference type="Pfam" id="PF00353">
    <property type="entry name" value="HemolysinCabind"/>
    <property type="match status" value="8"/>
</dbReference>
<evidence type="ECO:0000256" key="2">
    <source>
        <dbReference type="ARBA" id="ARBA00022729"/>
    </source>
</evidence>
<dbReference type="InterPro" id="IPR003644">
    <property type="entry name" value="Calx_beta"/>
</dbReference>
<keyword evidence="2" id="KW-0732">Signal</keyword>
<dbReference type="Pfam" id="PF03160">
    <property type="entry name" value="Calx-beta"/>
    <property type="match status" value="2"/>
</dbReference>
<dbReference type="EMBL" id="JAATJS010000001">
    <property type="protein sequence ID" value="NIX75674.1"/>
    <property type="molecule type" value="Genomic_DNA"/>
</dbReference>
<dbReference type="PROSITE" id="PS50268">
    <property type="entry name" value="CADHERIN_2"/>
    <property type="match status" value="3"/>
</dbReference>
<dbReference type="Gene3D" id="2.60.40.2030">
    <property type="match status" value="2"/>
</dbReference>
<feature type="domain" description="Cadherin" evidence="6">
    <location>
        <begin position="1457"/>
        <end position="1560"/>
    </location>
</feature>
<organism evidence="7 8">
    <name type="scientific">Microvirga terricola</name>
    <dbReference type="NCBI Taxonomy" id="2719797"/>
    <lineage>
        <taxon>Bacteria</taxon>
        <taxon>Pseudomonadati</taxon>
        <taxon>Pseudomonadota</taxon>
        <taxon>Alphaproteobacteria</taxon>
        <taxon>Hyphomicrobiales</taxon>
        <taxon>Methylobacteriaceae</taxon>
        <taxon>Microvirga</taxon>
    </lineage>
</organism>
<protein>
    <recommendedName>
        <fullName evidence="6">Cadherin domain-containing protein</fullName>
    </recommendedName>
</protein>
<evidence type="ECO:0000313" key="7">
    <source>
        <dbReference type="EMBL" id="NIX75674.1"/>
    </source>
</evidence>
<keyword evidence="4" id="KW-0106">Calcium</keyword>
<keyword evidence="8" id="KW-1185">Reference proteome</keyword>
<dbReference type="InterPro" id="IPR011049">
    <property type="entry name" value="Serralysin-like_metalloprot_C"/>
</dbReference>
<dbReference type="Gene3D" id="2.150.10.10">
    <property type="entry name" value="Serralysin-like metalloprotease, C-terminal"/>
    <property type="match status" value="7"/>
</dbReference>
<dbReference type="InterPro" id="IPR018511">
    <property type="entry name" value="Hemolysin-typ_Ca-bd_CS"/>
</dbReference>
<keyword evidence="3" id="KW-0677">Repeat</keyword>
<dbReference type="PRINTS" id="PR00313">
    <property type="entry name" value="CABNDNGRPT"/>
</dbReference>
<evidence type="ECO:0000256" key="4">
    <source>
        <dbReference type="ARBA" id="ARBA00022837"/>
    </source>
</evidence>
<evidence type="ECO:0000259" key="6">
    <source>
        <dbReference type="PROSITE" id="PS50268"/>
    </source>
</evidence>
<dbReference type="InterPro" id="IPR039808">
    <property type="entry name" value="Cadherin"/>
</dbReference>
<dbReference type="PANTHER" id="PTHR24027:SF438">
    <property type="entry name" value="CADHERIN 23"/>
    <property type="match status" value="1"/>
</dbReference>
<comment type="subcellular location">
    <subcellularLocation>
        <location evidence="1">Membrane</location>
    </subcellularLocation>
</comment>
<dbReference type="SUPFAM" id="SSF51120">
    <property type="entry name" value="beta-Roll"/>
    <property type="match status" value="5"/>
</dbReference>
<proteinExistence type="predicted"/>
<dbReference type="Proteomes" id="UP000707352">
    <property type="component" value="Unassembled WGS sequence"/>
</dbReference>
<dbReference type="SUPFAM" id="SSF49313">
    <property type="entry name" value="Cadherin-like"/>
    <property type="match status" value="3"/>
</dbReference>
<dbReference type="Pfam" id="PF00028">
    <property type="entry name" value="Cadherin"/>
    <property type="match status" value="3"/>
</dbReference>
<dbReference type="RefSeq" id="WP_167671538.1">
    <property type="nucleotide sequence ID" value="NZ_JAATJS010000001.1"/>
</dbReference>
<feature type="domain" description="Cadherin" evidence="6">
    <location>
        <begin position="1235"/>
        <end position="1338"/>
    </location>
</feature>
<keyword evidence="5" id="KW-0472">Membrane</keyword>
<evidence type="ECO:0000256" key="3">
    <source>
        <dbReference type="ARBA" id="ARBA00022737"/>
    </source>
</evidence>
<dbReference type="CDD" id="cd11304">
    <property type="entry name" value="Cadherin_repeat"/>
    <property type="match status" value="3"/>
</dbReference>
<evidence type="ECO:0000313" key="8">
    <source>
        <dbReference type="Proteomes" id="UP000707352"/>
    </source>
</evidence>
<evidence type="ECO:0000256" key="1">
    <source>
        <dbReference type="ARBA" id="ARBA00004370"/>
    </source>
</evidence>
<dbReference type="InterPro" id="IPR001343">
    <property type="entry name" value="Hemolysn_Ca-bd"/>
</dbReference>
<gene>
    <name evidence="7" type="ORF">HB375_03480</name>
</gene>
<dbReference type="SUPFAM" id="SSF141072">
    <property type="entry name" value="CalX-like"/>
    <property type="match status" value="2"/>
</dbReference>
<accession>A0ABX0V787</accession>
<dbReference type="PROSITE" id="PS00330">
    <property type="entry name" value="HEMOLYSIN_CALCIUM"/>
    <property type="match status" value="2"/>
</dbReference>
<dbReference type="InterPro" id="IPR015919">
    <property type="entry name" value="Cadherin-like_sf"/>
</dbReference>
<comment type="caution">
    <text evidence="7">The sequence shown here is derived from an EMBL/GenBank/DDBJ whole genome shotgun (WGS) entry which is preliminary data.</text>
</comment>
<evidence type="ECO:0000256" key="5">
    <source>
        <dbReference type="ARBA" id="ARBA00023136"/>
    </source>
</evidence>
<dbReference type="InterPro" id="IPR038081">
    <property type="entry name" value="CalX-like_sf"/>
</dbReference>
<reference evidence="7 8" key="1">
    <citation type="submission" date="2020-03" db="EMBL/GenBank/DDBJ databases">
        <title>The genome sequence of Microvirga sp. c23x22.</title>
        <authorList>
            <person name="Zhang X."/>
        </authorList>
    </citation>
    <scope>NUCLEOTIDE SEQUENCE [LARGE SCALE GENOMIC DNA]</scope>
    <source>
        <strain evidence="8">c23x22</strain>
    </source>
</reference>
<dbReference type="PANTHER" id="PTHR24027">
    <property type="entry name" value="CADHERIN-23"/>
    <property type="match status" value="1"/>
</dbReference>
<dbReference type="InterPro" id="IPR002126">
    <property type="entry name" value="Cadherin-like_dom"/>
</dbReference>
<dbReference type="SMART" id="SM00112">
    <property type="entry name" value="CA"/>
    <property type="match status" value="3"/>
</dbReference>
<name>A0ABX0V787_9HYPH</name>